<reference evidence="4 5" key="1">
    <citation type="submission" date="2018-12" db="EMBL/GenBank/DDBJ databases">
        <title>Alloscrdovia theropitheci sp. nov: a novel taxon from the feces of the bleeding-herat monkey (Theropithecus geleda).</title>
        <authorList>
            <person name="Modesto M."/>
        </authorList>
    </citation>
    <scope>NUCLEOTIDE SEQUENCE [LARGE SCALE GENOMIC DNA]</scope>
    <source>
        <strain evidence="4 5">GLDI4/2</strain>
    </source>
</reference>
<comment type="catalytic activity">
    <reaction evidence="2">
        <text>beta-D-GlcNAc-(1-&gt;4)-Mur2Ac(oyl-L-Ala-gamma-D-Glu-L-Lys-D-Ala-D-Ala)-di-trans,octa-cis-undecaprenyl diphosphate + L-glutamine + ATP + H2O = beta-D-GlcNAc-(1-&gt;4)-Mur2Ac(oyl-L-Ala-D-isoglutaminyl-L-Lys-D-Ala-D-Ala)-di-trans,octa-cis-undecaprenyl diphosphate + L-glutamate + ADP + phosphate + H(+)</text>
        <dbReference type="Rhea" id="RHEA:57928"/>
        <dbReference type="ChEBI" id="CHEBI:15377"/>
        <dbReference type="ChEBI" id="CHEBI:15378"/>
        <dbReference type="ChEBI" id="CHEBI:29985"/>
        <dbReference type="ChEBI" id="CHEBI:30616"/>
        <dbReference type="ChEBI" id="CHEBI:43474"/>
        <dbReference type="ChEBI" id="CHEBI:58359"/>
        <dbReference type="ChEBI" id="CHEBI:60033"/>
        <dbReference type="ChEBI" id="CHEBI:62233"/>
        <dbReference type="ChEBI" id="CHEBI:456216"/>
        <dbReference type="EC" id="6.3.5.13"/>
    </reaction>
</comment>
<feature type="domain" description="CobB/CobQ-like glutamine amidotransferase" evidence="3">
    <location>
        <begin position="10"/>
        <end position="203"/>
    </location>
</feature>
<dbReference type="GO" id="GO:0140282">
    <property type="term" value="F:carbon-nitrogen ligase activity on lipid II"/>
    <property type="evidence" value="ECO:0007669"/>
    <property type="project" value="UniProtKB-UniRule"/>
</dbReference>
<evidence type="ECO:0000259" key="3">
    <source>
        <dbReference type="Pfam" id="PF07685"/>
    </source>
</evidence>
<dbReference type="GO" id="GO:0004359">
    <property type="term" value="F:glutaminase activity"/>
    <property type="evidence" value="ECO:0007669"/>
    <property type="project" value="UniProtKB-UniRule"/>
</dbReference>
<organism evidence="4 5">
    <name type="scientific">Alloscardovia theropitheci</name>
    <dbReference type="NCBI Taxonomy" id="2496842"/>
    <lineage>
        <taxon>Bacteria</taxon>
        <taxon>Bacillati</taxon>
        <taxon>Actinomycetota</taxon>
        <taxon>Actinomycetes</taxon>
        <taxon>Bifidobacteriales</taxon>
        <taxon>Bifidobacteriaceae</taxon>
        <taxon>Alloscardovia</taxon>
    </lineage>
</organism>
<protein>
    <recommendedName>
        <fullName evidence="2">Lipid II isoglutaminyl synthase (glutamine-hydrolyzing) subunit GatD</fullName>
        <ecNumber evidence="2">6.3.5.13</ecNumber>
    </recommendedName>
    <alternativeName>
        <fullName evidence="2">Lipid II isoglutaminyl synthase glutaminase subunit</fullName>
        <ecNumber evidence="2">3.5.1.2</ecNumber>
    </alternativeName>
</protein>
<dbReference type="PROSITE" id="PS51274">
    <property type="entry name" value="GATASE_COBBQ"/>
    <property type="match status" value="1"/>
</dbReference>
<evidence type="ECO:0000313" key="4">
    <source>
        <dbReference type="EMBL" id="TCD54242.1"/>
    </source>
</evidence>
<dbReference type="AlphaFoldDB" id="A0A4R0QPR1"/>
<sequence length="253" mass="27710">MTENTRELAIVSLYPKDMNIYGDTGNVKTIALRARLYGYEPRIYKYNVGDAWPEHVDLVLGGGGQDKGQAAISDDLFARSQKIHELAQAGVPMLLICGLYQLFGEYFETNEGVRLPGINVLGVHTVGQDTRMIGNLVEHNAQCGTIVGYENHSGQTFVHDDGTEPWAEVKADGTGNNGVDHTEGARKYNVIGTYMHGSVLPKNPQLADLLIRKAAEHRYGNFEPISTVEQAEELNRLNAMAKAAAQVAASRPR</sequence>
<keyword evidence="2" id="KW-0436">Ligase</keyword>
<dbReference type="HAMAP" id="MF_02213">
    <property type="entry name" value="Lipid_II_synth_GatD"/>
    <property type="match status" value="1"/>
</dbReference>
<dbReference type="RefSeq" id="WP_131283894.1">
    <property type="nucleotide sequence ID" value="NZ_RXLP01000019.1"/>
</dbReference>
<keyword evidence="5" id="KW-1185">Reference proteome</keyword>
<comment type="pathway">
    <text evidence="2">Cell wall biogenesis; peptidoglycan biosynthesis.</text>
</comment>
<dbReference type="SUPFAM" id="SSF52317">
    <property type="entry name" value="Class I glutamine amidotransferase-like"/>
    <property type="match status" value="1"/>
</dbReference>
<evidence type="ECO:0000313" key="5">
    <source>
        <dbReference type="Proteomes" id="UP000291289"/>
    </source>
</evidence>
<dbReference type="GO" id="GO:0071555">
    <property type="term" value="P:cell wall organization"/>
    <property type="evidence" value="ECO:0007669"/>
    <property type="project" value="UniProtKB-KW"/>
</dbReference>
<keyword evidence="2" id="KW-0573">Peptidoglycan synthesis</keyword>
<comment type="catalytic activity">
    <reaction evidence="2">
        <text>L-glutamine + H2O = L-glutamate + NH4(+)</text>
        <dbReference type="Rhea" id="RHEA:15889"/>
        <dbReference type="ChEBI" id="CHEBI:15377"/>
        <dbReference type="ChEBI" id="CHEBI:28938"/>
        <dbReference type="ChEBI" id="CHEBI:29985"/>
        <dbReference type="ChEBI" id="CHEBI:58359"/>
        <dbReference type="EC" id="3.5.1.2"/>
    </reaction>
</comment>
<dbReference type="InterPro" id="IPR011698">
    <property type="entry name" value="GATase_3"/>
</dbReference>
<dbReference type="EC" id="3.5.1.2" evidence="2"/>
<dbReference type="PANTHER" id="PTHR21343:SF9">
    <property type="entry name" value="LIPID II ISOGLUTAMINYL SYNTHASE (GLUTAMINE-HYDROLYZING) SUBUNIT GATD"/>
    <property type="match status" value="1"/>
</dbReference>
<dbReference type="EC" id="6.3.5.13" evidence="2"/>
<comment type="function">
    <text evidence="2">The lipid II isoglutaminyl synthase complex catalyzes the formation of alpha-D-isoglutamine in the cell wall lipid II stem peptide. The GatD subunit catalyzes the hydrolysis of glutamine to glutamate and ammonia. The resulting ammonia molecule is channeled to the active site of MurT.</text>
</comment>
<keyword evidence="4" id="KW-0808">Transferase</keyword>
<proteinExistence type="inferred from homology"/>
<comment type="similarity">
    <text evidence="2">Belongs to the CobB/CobQ family. GatD subfamily.</text>
</comment>
<comment type="caution">
    <text evidence="4">The sequence shown here is derived from an EMBL/GenBank/DDBJ whole genome shotgun (WGS) entry which is preliminary data.</text>
</comment>
<dbReference type="CDD" id="cd01750">
    <property type="entry name" value="GATase1_CobQ"/>
    <property type="match status" value="1"/>
</dbReference>
<dbReference type="InterPro" id="IPR033949">
    <property type="entry name" value="CobQ_GATase1"/>
</dbReference>
<dbReference type="GO" id="GO:0009236">
    <property type="term" value="P:cobalamin biosynthetic process"/>
    <property type="evidence" value="ECO:0007669"/>
    <property type="project" value="InterPro"/>
</dbReference>
<dbReference type="Gene3D" id="3.40.50.880">
    <property type="match status" value="1"/>
</dbReference>
<dbReference type="Pfam" id="PF07685">
    <property type="entry name" value="GATase_3"/>
    <property type="match status" value="1"/>
</dbReference>
<dbReference type="PANTHER" id="PTHR21343">
    <property type="entry name" value="DETHIOBIOTIN SYNTHETASE"/>
    <property type="match status" value="1"/>
</dbReference>
<feature type="binding site" evidence="2">
    <location>
        <position position="131"/>
    </location>
    <ligand>
        <name>substrate</name>
    </ligand>
</feature>
<comment type="subunit">
    <text evidence="2">Forms a heterodimer with MurT.</text>
</comment>
<dbReference type="Proteomes" id="UP000291289">
    <property type="component" value="Unassembled WGS sequence"/>
</dbReference>
<evidence type="ECO:0000256" key="1">
    <source>
        <dbReference type="ARBA" id="ARBA00022962"/>
    </source>
</evidence>
<name>A0A4R0QPR1_9BIFI</name>
<keyword evidence="2" id="KW-0133">Cell shape</keyword>
<dbReference type="OrthoDB" id="9782045at2"/>
<dbReference type="EMBL" id="RXLP01000019">
    <property type="protein sequence ID" value="TCD54242.1"/>
    <property type="molecule type" value="Genomic_DNA"/>
</dbReference>
<dbReference type="GO" id="GO:0008360">
    <property type="term" value="P:regulation of cell shape"/>
    <property type="evidence" value="ECO:0007669"/>
    <property type="project" value="UniProtKB-KW"/>
</dbReference>
<keyword evidence="2" id="KW-0378">Hydrolase</keyword>
<dbReference type="InterPro" id="IPR029062">
    <property type="entry name" value="Class_I_gatase-like"/>
</dbReference>
<feature type="active site" description="Nucleophile" evidence="2">
    <location>
        <position position="97"/>
    </location>
</feature>
<evidence type="ECO:0000256" key="2">
    <source>
        <dbReference type="HAMAP-Rule" id="MF_02213"/>
    </source>
</evidence>
<gene>
    <name evidence="2" type="primary">gatD</name>
    <name evidence="4" type="ORF">EJ419_04170</name>
</gene>
<keyword evidence="1 2" id="KW-0315">Glutamine amidotransferase</keyword>
<feature type="active site" evidence="2">
    <location>
        <position position="196"/>
    </location>
</feature>
<accession>A0A4R0QPR1</accession>
<dbReference type="UniPathway" id="UPA00219"/>
<dbReference type="InterPro" id="IPR043702">
    <property type="entry name" value="Lipid_II_synth_GatD"/>
</dbReference>
<keyword evidence="2" id="KW-0961">Cell wall biogenesis/degradation</keyword>
<dbReference type="GO" id="GO:0016740">
    <property type="term" value="F:transferase activity"/>
    <property type="evidence" value="ECO:0007669"/>
    <property type="project" value="UniProtKB-KW"/>
</dbReference>
<dbReference type="GO" id="GO:0009252">
    <property type="term" value="P:peptidoglycan biosynthetic process"/>
    <property type="evidence" value="ECO:0007669"/>
    <property type="project" value="UniProtKB-UniRule"/>
</dbReference>